<dbReference type="InterPro" id="IPR001789">
    <property type="entry name" value="Sig_transdc_resp-reg_receiver"/>
</dbReference>
<evidence type="ECO:0000256" key="2">
    <source>
        <dbReference type="ARBA" id="ARBA00023125"/>
    </source>
</evidence>
<accession>A0ABY1QKY0</accession>
<evidence type="ECO:0000313" key="6">
    <source>
        <dbReference type="EMBL" id="SMP71626.1"/>
    </source>
</evidence>
<dbReference type="InterPro" id="IPR000792">
    <property type="entry name" value="Tscrpt_reg_LuxR_C"/>
</dbReference>
<name>A0ABY1QKY0_9SPHN</name>
<dbReference type="SMART" id="SM00448">
    <property type="entry name" value="REC"/>
    <property type="match status" value="1"/>
</dbReference>
<sequence length="211" mass="22907">MNQRVLVADDHPLLLRGLEDLLGATPGIDVVGVTGSGVRALGLIRDLRPEIAVLDLMMPDLGGMAILRTVQERGWPVRVVFLSATMSGRQVAEALSLGVSGLLLKDFAAETLVNCLREVGKGERWLPEEMVARARQERGNDPGRALATLTPREREISELVCRGYSNKAIAAAVGSTEGTVSIHLHHVYRKLGISSRTTLATLFVRHQAEQE</sequence>
<protein>
    <submittedName>
        <fullName evidence="6">Two component transcriptional regulator, LuxR family</fullName>
    </submittedName>
</protein>
<feature type="domain" description="HTH luxR-type" evidence="4">
    <location>
        <begin position="142"/>
        <end position="207"/>
    </location>
</feature>
<dbReference type="SMART" id="SM00421">
    <property type="entry name" value="HTH_LUXR"/>
    <property type="match status" value="1"/>
</dbReference>
<keyword evidence="7" id="KW-1185">Reference proteome</keyword>
<dbReference type="Proteomes" id="UP001157910">
    <property type="component" value="Unassembled WGS sequence"/>
</dbReference>
<dbReference type="PANTHER" id="PTHR43214:SF38">
    <property type="entry name" value="NITRATE_NITRITE RESPONSE REGULATOR PROTEIN NARL"/>
    <property type="match status" value="1"/>
</dbReference>
<dbReference type="EMBL" id="FXUI01000006">
    <property type="protein sequence ID" value="SMP71626.1"/>
    <property type="molecule type" value="Genomic_DNA"/>
</dbReference>
<keyword evidence="1 3" id="KW-0597">Phosphoprotein</keyword>
<dbReference type="PROSITE" id="PS50110">
    <property type="entry name" value="RESPONSE_REGULATORY"/>
    <property type="match status" value="1"/>
</dbReference>
<reference evidence="6 7" key="1">
    <citation type="submission" date="2017-05" db="EMBL/GenBank/DDBJ databases">
        <authorList>
            <person name="Varghese N."/>
            <person name="Submissions S."/>
        </authorList>
    </citation>
    <scope>NUCLEOTIDE SEQUENCE [LARGE SCALE GENOMIC DNA]</scope>
    <source>
        <strain evidence="6 7">SM16</strain>
    </source>
</reference>
<gene>
    <name evidence="6" type="ORF">SAMN06296065_10646</name>
</gene>
<dbReference type="PRINTS" id="PR00038">
    <property type="entry name" value="HTHLUXR"/>
</dbReference>
<dbReference type="InterPro" id="IPR016032">
    <property type="entry name" value="Sig_transdc_resp-reg_C-effctor"/>
</dbReference>
<evidence type="ECO:0000259" key="5">
    <source>
        <dbReference type="PROSITE" id="PS50110"/>
    </source>
</evidence>
<keyword evidence="2" id="KW-0238">DNA-binding</keyword>
<organism evidence="6 7">
    <name type="scientific">Novosphingobium panipatense</name>
    <dbReference type="NCBI Taxonomy" id="428991"/>
    <lineage>
        <taxon>Bacteria</taxon>
        <taxon>Pseudomonadati</taxon>
        <taxon>Pseudomonadota</taxon>
        <taxon>Alphaproteobacteria</taxon>
        <taxon>Sphingomonadales</taxon>
        <taxon>Sphingomonadaceae</taxon>
        <taxon>Novosphingobium</taxon>
    </lineage>
</organism>
<dbReference type="PANTHER" id="PTHR43214">
    <property type="entry name" value="TWO-COMPONENT RESPONSE REGULATOR"/>
    <property type="match status" value="1"/>
</dbReference>
<evidence type="ECO:0000256" key="3">
    <source>
        <dbReference type="PROSITE-ProRule" id="PRU00169"/>
    </source>
</evidence>
<evidence type="ECO:0000256" key="1">
    <source>
        <dbReference type="ARBA" id="ARBA00022553"/>
    </source>
</evidence>
<dbReference type="CDD" id="cd06170">
    <property type="entry name" value="LuxR_C_like"/>
    <property type="match status" value="1"/>
</dbReference>
<dbReference type="RefSeq" id="WP_283406278.1">
    <property type="nucleotide sequence ID" value="NZ_FXUI01000006.1"/>
</dbReference>
<proteinExistence type="predicted"/>
<dbReference type="Pfam" id="PF00072">
    <property type="entry name" value="Response_reg"/>
    <property type="match status" value="1"/>
</dbReference>
<dbReference type="InterPro" id="IPR039420">
    <property type="entry name" value="WalR-like"/>
</dbReference>
<dbReference type="SUPFAM" id="SSF46894">
    <property type="entry name" value="C-terminal effector domain of the bipartite response regulators"/>
    <property type="match status" value="1"/>
</dbReference>
<dbReference type="Pfam" id="PF00196">
    <property type="entry name" value="GerE"/>
    <property type="match status" value="1"/>
</dbReference>
<evidence type="ECO:0000259" key="4">
    <source>
        <dbReference type="PROSITE" id="PS50043"/>
    </source>
</evidence>
<dbReference type="PROSITE" id="PS50043">
    <property type="entry name" value="HTH_LUXR_2"/>
    <property type="match status" value="1"/>
</dbReference>
<feature type="domain" description="Response regulatory" evidence="5">
    <location>
        <begin position="4"/>
        <end position="120"/>
    </location>
</feature>
<feature type="modified residue" description="4-aspartylphosphate" evidence="3">
    <location>
        <position position="55"/>
    </location>
</feature>
<dbReference type="Gene3D" id="3.40.50.2300">
    <property type="match status" value="1"/>
</dbReference>
<evidence type="ECO:0000313" key="7">
    <source>
        <dbReference type="Proteomes" id="UP001157910"/>
    </source>
</evidence>
<dbReference type="CDD" id="cd17535">
    <property type="entry name" value="REC_NarL-like"/>
    <property type="match status" value="1"/>
</dbReference>
<dbReference type="SUPFAM" id="SSF52172">
    <property type="entry name" value="CheY-like"/>
    <property type="match status" value="1"/>
</dbReference>
<comment type="caution">
    <text evidence="6">The sequence shown here is derived from an EMBL/GenBank/DDBJ whole genome shotgun (WGS) entry which is preliminary data.</text>
</comment>
<dbReference type="InterPro" id="IPR058245">
    <property type="entry name" value="NreC/VraR/RcsB-like_REC"/>
</dbReference>
<dbReference type="InterPro" id="IPR011006">
    <property type="entry name" value="CheY-like_superfamily"/>
</dbReference>